<dbReference type="Proteomes" id="UP000008037">
    <property type="component" value="Chromosome"/>
</dbReference>
<keyword evidence="1" id="KW-0812">Transmembrane</keyword>
<name>K0IC59_NITGG</name>
<dbReference type="SUPFAM" id="SSF50969">
    <property type="entry name" value="YVTN repeat-like/Quinoprotein amine dehydrogenase"/>
    <property type="match status" value="1"/>
</dbReference>
<dbReference type="KEGG" id="nga:Ngar_c20040"/>
<evidence type="ECO:0000313" key="3">
    <source>
        <dbReference type="Proteomes" id="UP000008037"/>
    </source>
</evidence>
<gene>
    <name evidence="2" type="ordered locus">Ngar_c20040</name>
</gene>
<dbReference type="InParanoid" id="K0IC59"/>
<dbReference type="InterPro" id="IPR051200">
    <property type="entry name" value="Host-pathogen_enzymatic-act"/>
</dbReference>
<feature type="transmembrane region" description="Helical" evidence="1">
    <location>
        <begin position="428"/>
        <end position="449"/>
    </location>
</feature>
<keyword evidence="1" id="KW-0472">Membrane</keyword>
<keyword evidence="3" id="KW-1185">Reference proteome</keyword>
<dbReference type="AlphaFoldDB" id="K0IC59"/>
<keyword evidence="1" id="KW-1133">Transmembrane helix</keyword>
<dbReference type="InterPro" id="IPR015943">
    <property type="entry name" value="WD40/YVTN_repeat-like_dom_sf"/>
</dbReference>
<dbReference type="BioCyc" id="CNIT1237085:G1324-2002-MONOMER"/>
<accession>K0IC59</accession>
<proteinExistence type="predicted"/>
<dbReference type="Gene3D" id="2.130.10.10">
    <property type="entry name" value="YVTN repeat-like/Quinoprotein amine dehydrogenase"/>
    <property type="match status" value="2"/>
</dbReference>
<dbReference type="EMBL" id="CP002408">
    <property type="protein sequence ID" value="AFU58936.1"/>
    <property type="molecule type" value="Genomic_DNA"/>
</dbReference>
<organism evidence="2 3">
    <name type="scientific">Nitrososphaera gargensis (strain Ga9.2)</name>
    <dbReference type="NCBI Taxonomy" id="1237085"/>
    <lineage>
        <taxon>Archaea</taxon>
        <taxon>Nitrososphaerota</taxon>
        <taxon>Nitrososphaeria</taxon>
        <taxon>Nitrososphaerales</taxon>
        <taxon>Nitrososphaeraceae</taxon>
        <taxon>Nitrososphaera</taxon>
    </lineage>
</organism>
<dbReference type="InterPro" id="IPR011044">
    <property type="entry name" value="Quino_amine_DH_bsu"/>
</dbReference>
<dbReference type="PANTHER" id="PTHR47197:SF3">
    <property type="entry name" value="DIHYDRO-HEME D1 DEHYDROGENASE"/>
    <property type="match status" value="1"/>
</dbReference>
<dbReference type="GeneID" id="13795867"/>
<sequence>MTKIHYGSKFIIFLLTLSFIAGNDAIFTNGAASAQTDSPAPTLNPARLEPQRVLVFEKPFPNLSDAAINPNTGKLYLVNMSDAVGESSGGHVAVFHTTLNGAIAHSTNIPVSFYPSNLVINPNTNTIYLLHNFNCPEGSTVTVIDGNTDNVTGNIEDNMVMRNWAHGIYDILVNPVINRIYVSNGTAMSIIDGNRNEVLDTIAIVAGGSSNLEDIKHENDKFVRLMAISPENNLIYGVREGNRTLAILDLRSNSIINTDTRLNAVLRENAIDSYPVDMIINSETSILYIMNQAIIPQHPDAGISIPTADIIAVNASTGEIISESMAEVQSFHFDLTLDAKQNRLYALSGSNSFVAIDTSNNKVIGKFYFETGELPNFYPRMVLNPETGILYFVGSDAIIAISTETLTSSTNKDSVPVPEIITDDGADLSLALAISIGAGITGIVAYLAFRKKRQP</sequence>
<dbReference type="HOGENOM" id="CLU_600814_0_0_2"/>
<dbReference type="RefSeq" id="WP_015019471.1">
    <property type="nucleotide sequence ID" value="NC_018719.1"/>
</dbReference>
<evidence type="ECO:0000256" key="1">
    <source>
        <dbReference type="SAM" id="Phobius"/>
    </source>
</evidence>
<reference evidence="2 3" key="1">
    <citation type="journal article" date="2012" name="Environ. Microbiol.">
        <title>The genome of the ammonia-oxidizing Candidatus Nitrososphaera gargensis: insights into metabolic versatility and environmental adaptations.</title>
        <authorList>
            <person name="Spang A."/>
            <person name="Poehlein A."/>
            <person name="Offre P."/>
            <person name="Zumbragel S."/>
            <person name="Haider S."/>
            <person name="Rychlik N."/>
            <person name="Nowka B."/>
            <person name="Schmeisser C."/>
            <person name="Lebedeva E.V."/>
            <person name="Rattei T."/>
            <person name="Bohm C."/>
            <person name="Schmid M."/>
            <person name="Galushko A."/>
            <person name="Hatzenpichler R."/>
            <person name="Weinmaier T."/>
            <person name="Daniel R."/>
            <person name="Schleper C."/>
            <person name="Spieck E."/>
            <person name="Streit W."/>
            <person name="Wagner M."/>
        </authorList>
    </citation>
    <scope>NUCLEOTIDE SEQUENCE [LARGE SCALE GENOMIC DNA]</scope>
    <source>
        <strain evidence="3">Ga9.2</strain>
    </source>
</reference>
<dbReference type="PANTHER" id="PTHR47197">
    <property type="entry name" value="PROTEIN NIRF"/>
    <property type="match status" value="1"/>
</dbReference>
<protein>
    <submittedName>
        <fullName evidence="2">Uncharacterized protein</fullName>
    </submittedName>
</protein>
<evidence type="ECO:0000313" key="2">
    <source>
        <dbReference type="EMBL" id="AFU58936.1"/>
    </source>
</evidence>